<dbReference type="GO" id="GO:0046872">
    <property type="term" value="F:metal ion binding"/>
    <property type="evidence" value="ECO:0007669"/>
    <property type="project" value="UniProtKB-KW"/>
</dbReference>
<reference evidence="6 7" key="1">
    <citation type="submission" date="2018-04" db="EMBL/GenBank/DDBJ databases">
        <title>Genomic Encyclopedia of Archaeal and Bacterial Type Strains, Phase II (KMG-II): from individual species to whole genera.</title>
        <authorList>
            <person name="Goeker M."/>
        </authorList>
    </citation>
    <scope>NUCLEOTIDE SEQUENCE [LARGE SCALE GENOMIC DNA]</scope>
    <source>
        <strain evidence="6 7">DSM 5822</strain>
    </source>
</reference>
<dbReference type="InterPro" id="IPR003829">
    <property type="entry name" value="Pirin_N_dom"/>
</dbReference>
<keyword evidence="2" id="KW-0408">Iron</keyword>
<comment type="similarity">
    <text evidence="1 3">Belongs to the pirin family.</text>
</comment>
<evidence type="ECO:0008006" key="8">
    <source>
        <dbReference type="Google" id="ProtNLM"/>
    </source>
</evidence>
<dbReference type="InterPro" id="IPR014710">
    <property type="entry name" value="RmlC-like_jellyroll"/>
</dbReference>
<dbReference type="CDD" id="cd02247">
    <property type="entry name" value="cupin_pirin_C"/>
    <property type="match status" value="1"/>
</dbReference>
<dbReference type="Pfam" id="PF02678">
    <property type="entry name" value="Pirin"/>
    <property type="match status" value="1"/>
</dbReference>
<comment type="caution">
    <text evidence="6">The sequence shown here is derived from an EMBL/GenBank/DDBJ whole genome shotgun (WGS) entry which is preliminary data.</text>
</comment>
<sequence length="295" mass="33103">MEKISAKTTELGKGMMIRRLLPTKKRRMIGAWCFLDHIAPTQLDEQGMRVGPHPHTGLQTFTWMIEGEILHRDSLGYQQRIQPKQVNLMTAGRGISHSEESPIPHTGRLHAAQLWIALPEAYRHCSPDFQHYPHLPSTDYQGYELTVLVGSYQTLHAPTQVYSPLIALDIRHQHAGSGEIALRSDFEYGLIVLSGEATVAEQQMGVGDLLVFEAGELHQLPIRQQEACHLLLIGGQPFTENIVLWWNFIARQSAEIEGFVNSWNQGQDFGEVKGYQGERLIAPELSPAIQLKASS</sequence>
<evidence type="ECO:0000313" key="6">
    <source>
        <dbReference type="EMBL" id="PTQ90647.1"/>
    </source>
</evidence>
<dbReference type="Pfam" id="PF05726">
    <property type="entry name" value="Pirin_C"/>
    <property type="match status" value="1"/>
</dbReference>
<dbReference type="InterPro" id="IPR012093">
    <property type="entry name" value="Pirin"/>
</dbReference>
<dbReference type="PANTHER" id="PTHR13903:SF8">
    <property type="entry name" value="PIRIN"/>
    <property type="match status" value="1"/>
</dbReference>
<dbReference type="CDD" id="cd02909">
    <property type="entry name" value="cupin_pirin_N"/>
    <property type="match status" value="1"/>
</dbReference>
<name>A0A2T5J2D0_9GAMM</name>
<feature type="domain" description="Pirin N-terminal" evidence="4">
    <location>
        <begin position="18"/>
        <end position="116"/>
    </location>
</feature>
<evidence type="ECO:0000256" key="3">
    <source>
        <dbReference type="RuleBase" id="RU003457"/>
    </source>
</evidence>
<evidence type="ECO:0000259" key="5">
    <source>
        <dbReference type="Pfam" id="PF05726"/>
    </source>
</evidence>
<protein>
    <recommendedName>
        <fullName evidence="8">Pirin N-terminal domain-containing protein</fullName>
    </recommendedName>
</protein>
<feature type="domain" description="Pirin C-terminal" evidence="5">
    <location>
        <begin position="168"/>
        <end position="267"/>
    </location>
</feature>
<feature type="binding site" evidence="2">
    <location>
        <position position="55"/>
    </location>
    <ligand>
        <name>Fe cation</name>
        <dbReference type="ChEBI" id="CHEBI:24875"/>
    </ligand>
</feature>
<feature type="binding site" evidence="2">
    <location>
        <position position="53"/>
    </location>
    <ligand>
        <name>Fe cation</name>
        <dbReference type="ChEBI" id="CHEBI:24875"/>
    </ligand>
</feature>
<dbReference type="Proteomes" id="UP000244223">
    <property type="component" value="Unassembled WGS sequence"/>
</dbReference>
<evidence type="ECO:0000313" key="7">
    <source>
        <dbReference type="Proteomes" id="UP000244223"/>
    </source>
</evidence>
<accession>A0A2T5J2D0</accession>
<dbReference type="SUPFAM" id="SSF51182">
    <property type="entry name" value="RmlC-like cupins"/>
    <property type="match status" value="1"/>
</dbReference>
<feature type="binding site" evidence="2">
    <location>
        <position position="99"/>
    </location>
    <ligand>
        <name>Fe cation</name>
        <dbReference type="ChEBI" id="CHEBI:24875"/>
    </ligand>
</feature>
<evidence type="ECO:0000259" key="4">
    <source>
        <dbReference type="Pfam" id="PF02678"/>
    </source>
</evidence>
<dbReference type="Gene3D" id="2.60.120.10">
    <property type="entry name" value="Jelly Rolls"/>
    <property type="match status" value="1"/>
</dbReference>
<dbReference type="PANTHER" id="PTHR13903">
    <property type="entry name" value="PIRIN-RELATED"/>
    <property type="match status" value="1"/>
</dbReference>
<evidence type="ECO:0000256" key="1">
    <source>
        <dbReference type="ARBA" id="ARBA00008416"/>
    </source>
</evidence>
<organism evidence="6 7">
    <name type="scientific">Agitococcus lubricus</name>
    <dbReference type="NCBI Taxonomy" id="1077255"/>
    <lineage>
        <taxon>Bacteria</taxon>
        <taxon>Pseudomonadati</taxon>
        <taxon>Pseudomonadota</taxon>
        <taxon>Gammaproteobacteria</taxon>
        <taxon>Moraxellales</taxon>
        <taxon>Moraxellaceae</taxon>
        <taxon>Agitococcus</taxon>
    </lineage>
</organism>
<dbReference type="InterPro" id="IPR008778">
    <property type="entry name" value="Pirin_C_dom"/>
</dbReference>
<keyword evidence="7" id="KW-1185">Reference proteome</keyword>
<comment type="cofactor">
    <cofactor evidence="2">
        <name>Fe cation</name>
        <dbReference type="ChEBI" id="CHEBI:24875"/>
    </cofactor>
    <text evidence="2">Binds 1 Fe cation per subunit.</text>
</comment>
<dbReference type="InterPro" id="IPR011051">
    <property type="entry name" value="RmlC_Cupin_sf"/>
</dbReference>
<gene>
    <name evidence="6" type="ORF">C8N29_10246</name>
</gene>
<proteinExistence type="inferred from homology"/>
<feature type="binding site" evidence="2">
    <location>
        <position position="97"/>
    </location>
    <ligand>
        <name>Fe cation</name>
        <dbReference type="ChEBI" id="CHEBI:24875"/>
    </ligand>
</feature>
<dbReference type="PIRSF" id="PIRSF006232">
    <property type="entry name" value="Pirin"/>
    <property type="match status" value="1"/>
</dbReference>
<evidence type="ECO:0000256" key="2">
    <source>
        <dbReference type="PIRSR" id="PIRSR006232-1"/>
    </source>
</evidence>
<dbReference type="EMBL" id="QAON01000002">
    <property type="protein sequence ID" value="PTQ90647.1"/>
    <property type="molecule type" value="Genomic_DNA"/>
</dbReference>
<keyword evidence="2" id="KW-0479">Metal-binding</keyword>
<dbReference type="OrthoDB" id="321327at2"/>
<dbReference type="AlphaFoldDB" id="A0A2T5J2D0"/>
<dbReference type="RefSeq" id="WP_107864499.1">
    <property type="nucleotide sequence ID" value="NZ_QAON01000002.1"/>
</dbReference>